<dbReference type="GO" id="GO:0034472">
    <property type="term" value="P:snRNA 3'-end processing"/>
    <property type="evidence" value="ECO:0007669"/>
    <property type="project" value="TreeGrafter"/>
</dbReference>
<keyword evidence="2" id="KW-0732">Signal</keyword>
<comment type="similarity">
    <text evidence="1">Belongs to the Integrator subunit 7 family.</text>
</comment>
<evidence type="ECO:0000313" key="4">
    <source>
        <dbReference type="EMBL" id="VDL76022.1"/>
    </source>
</evidence>
<feature type="domain" description="Integrator complex subunit 7 N-terminal" evidence="3">
    <location>
        <begin position="194"/>
        <end position="662"/>
    </location>
</feature>
<protein>
    <submittedName>
        <fullName evidence="6">Integrator complex subunit 7</fullName>
    </submittedName>
</protein>
<dbReference type="InterPro" id="IPR056516">
    <property type="entry name" value="INTS7_N"/>
</dbReference>
<evidence type="ECO:0000259" key="3">
    <source>
        <dbReference type="Pfam" id="PF24436"/>
    </source>
</evidence>
<gene>
    <name evidence="4" type="ORF">NBR_LOCUS12433</name>
</gene>
<evidence type="ECO:0000256" key="2">
    <source>
        <dbReference type="SAM" id="SignalP"/>
    </source>
</evidence>
<dbReference type="InterPro" id="IPR033060">
    <property type="entry name" value="INTS7"/>
</dbReference>
<reference evidence="4 5" key="2">
    <citation type="submission" date="2018-11" db="EMBL/GenBank/DDBJ databases">
        <authorList>
            <consortium name="Pathogen Informatics"/>
        </authorList>
    </citation>
    <scope>NUCLEOTIDE SEQUENCE [LARGE SCALE GENOMIC DNA]</scope>
</reference>
<dbReference type="Gene3D" id="1.25.10.10">
    <property type="entry name" value="Leucine-rich Repeat Variant"/>
    <property type="match status" value="1"/>
</dbReference>
<dbReference type="Pfam" id="PF17065">
    <property type="entry name" value="UPF0669"/>
    <property type="match status" value="1"/>
</dbReference>
<feature type="chain" id="PRO_5043135734" evidence="2">
    <location>
        <begin position="21"/>
        <end position="988"/>
    </location>
</feature>
<dbReference type="EMBL" id="UYSL01020758">
    <property type="protein sequence ID" value="VDL76022.1"/>
    <property type="molecule type" value="Genomic_DNA"/>
</dbReference>
<evidence type="ECO:0000256" key="1">
    <source>
        <dbReference type="ARBA" id="ARBA00008565"/>
    </source>
</evidence>
<name>A0A158R0S2_NIPBR</name>
<organism evidence="6">
    <name type="scientific">Nippostrongylus brasiliensis</name>
    <name type="common">Rat hookworm</name>
    <dbReference type="NCBI Taxonomy" id="27835"/>
    <lineage>
        <taxon>Eukaryota</taxon>
        <taxon>Metazoa</taxon>
        <taxon>Ecdysozoa</taxon>
        <taxon>Nematoda</taxon>
        <taxon>Chromadorea</taxon>
        <taxon>Rhabditida</taxon>
        <taxon>Rhabditina</taxon>
        <taxon>Rhabditomorpha</taxon>
        <taxon>Strongyloidea</taxon>
        <taxon>Heligmosomidae</taxon>
        <taxon>Nippostrongylus</taxon>
    </lineage>
</organism>
<reference evidence="6" key="1">
    <citation type="submission" date="2016-04" db="UniProtKB">
        <authorList>
            <consortium name="WormBaseParasite"/>
        </authorList>
    </citation>
    <scope>IDENTIFICATION</scope>
</reference>
<evidence type="ECO:0000313" key="6">
    <source>
        <dbReference type="WBParaSite" id="NBR_0001243201-mRNA-1"/>
    </source>
</evidence>
<keyword evidence="5" id="KW-1185">Reference proteome</keyword>
<dbReference type="WBParaSite" id="NBR_0001243201-mRNA-1">
    <property type="protein sequence ID" value="NBR_0001243201-mRNA-1"/>
    <property type="gene ID" value="NBR_0001243201"/>
</dbReference>
<dbReference type="SUPFAM" id="SSF48371">
    <property type="entry name" value="ARM repeat"/>
    <property type="match status" value="1"/>
</dbReference>
<dbReference type="GO" id="GO:0032039">
    <property type="term" value="C:integrator complex"/>
    <property type="evidence" value="ECO:0007669"/>
    <property type="project" value="InterPro"/>
</dbReference>
<feature type="signal peptide" evidence="2">
    <location>
        <begin position="1"/>
        <end position="20"/>
    </location>
</feature>
<dbReference type="InterPro" id="IPR011989">
    <property type="entry name" value="ARM-like"/>
</dbReference>
<sequence length="988" mass="110783">MVTRCWVIVSLLTLYRITLTEKPPGKEEHPQFYAVEGQVASANFTRYELMFPEPLRIVVQSLEGDADIYFSYTNKKVSFELDKHDASSTTCGLDYIDVKSSPRPSYLGVYGHPSKNMSSYRLLIMVTPDGNFENPEFIDRWSELTEKPTDEGRHGHPVYIDILSVAVYDCTMVMYDLVVASNANLSAHVLFPESDQLATVVSTASLIQANPFPMYVNTVIVRLADAFKDGSNALRMTIARVLSECRSHLSLVFSGSEIFKRFLSVSHSNDPVARAMTLQVLASLAPISPESKQVHHLIVESMGAENAGEFQAACHAMSAFAHLSSDFSSTIIGQLSEMLLAEETTYDRKAQIVKVFANMKATVASVKEVFALSNRLLETTTFNELICPLLDSTTSLAEATRYAIPEQLDLLMEVVLGCHGDNAPVCMSTLQNIARLAKHSHVWREDHLKKLYQLKTRVSRDPKTYLRYLDVLVGLTKRARPGLIVGLHETINELGNLGQNECMQIRIRYLQISCNILCRVPNERKWQLLCGPFLDTIEYELPTKLAVVLYRTLARFLCCSEVPREQVMQVLSSILKMPTSHGNISQLIDFCCQISCHLPFLVGRLHKWAKEVVEKERRFFSPSLAFLLLAPSVQLTEDVNTFMEGSDLDRYVVARVAFRNGHWRRAALPNLKAICTDRLSLENCEWILALQELAASQTNEFSVSALFEQNKHLYRAHSILKSLAQSSQHETAFSFSSDWVACLLYSSDAALQIASAVSPTLSWCKHPLSAAVVLRVKRALIACDFGITRACQAWLRLARSSFGADEESIEFLALQHKQCALVQYAVQCMTGRQASDNSTHTQLLLEQLRSASSQIAQLAKNDEGITMQSLKHFIETLQALYTYPLYMPRFFFQQMYSTNIQMSVSIHSQIKDNISVSTTETIPIQVDGVISTTHTVPVHSLIITASMHFPTMPATCNMEFSVEFIDGEQGKRWVSDTTACLKVDVKDA</sequence>
<dbReference type="AlphaFoldDB" id="A0A158R0S2"/>
<dbReference type="OMA" id="PYMLPRF"/>
<dbReference type="InterPro" id="IPR031420">
    <property type="entry name" value="UPF0669"/>
</dbReference>
<accession>A0A158R0S2</accession>
<dbReference type="Proteomes" id="UP000271162">
    <property type="component" value="Unassembled WGS sequence"/>
</dbReference>
<proteinExistence type="inferred from homology"/>
<dbReference type="InterPro" id="IPR016024">
    <property type="entry name" value="ARM-type_fold"/>
</dbReference>
<evidence type="ECO:0000313" key="5">
    <source>
        <dbReference type="Proteomes" id="UP000271162"/>
    </source>
</evidence>
<dbReference type="Pfam" id="PF24436">
    <property type="entry name" value="INTS7_N"/>
    <property type="match status" value="1"/>
</dbReference>
<dbReference type="STRING" id="27835.A0A158R0S2"/>
<dbReference type="PANTHER" id="PTHR13322">
    <property type="entry name" value="C1ORF73 PROTEIN"/>
    <property type="match status" value="1"/>
</dbReference>
<dbReference type="PANTHER" id="PTHR13322:SF2">
    <property type="entry name" value="INTEGRATOR COMPLEX SUBUNIT 7"/>
    <property type="match status" value="1"/>
</dbReference>